<dbReference type="InterPro" id="IPR027385">
    <property type="entry name" value="Beta-barrel_OMP"/>
</dbReference>
<dbReference type="InterPro" id="IPR011250">
    <property type="entry name" value="OMP/PagP_B-barrel"/>
</dbReference>
<dbReference type="EMBL" id="JAGTUF010000007">
    <property type="protein sequence ID" value="MBR9971954.1"/>
    <property type="molecule type" value="Genomic_DNA"/>
</dbReference>
<proteinExistence type="predicted"/>
<feature type="chain" id="PRO_5046307577" evidence="2">
    <location>
        <begin position="24"/>
        <end position="239"/>
    </location>
</feature>
<feature type="domain" description="Outer membrane protein beta-barrel" evidence="3">
    <location>
        <begin position="8"/>
        <end position="205"/>
    </location>
</feature>
<evidence type="ECO:0000256" key="2">
    <source>
        <dbReference type="SAM" id="SignalP"/>
    </source>
</evidence>
<dbReference type="Proteomes" id="UP000680714">
    <property type="component" value="Unassembled WGS sequence"/>
</dbReference>
<evidence type="ECO:0000313" key="4">
    <source>
        <dbReference type="EMBL" id="MBR9971954.1"/>
    </source>
</evidence>
<dbReference type="RefSeq" id="WP_211548230.1">
    <property type="nucleotide sequence ID" value="NZ_JAGTUF010000007.1"/>
</dbReference>
<gene>
    <name evidence="4" type="ORF">KEC16_09525</name>
</gene>
<organism evidence="4 5">
    <name type="scientific">Magnetospirillum sulfuroxidans</name>
    <dbReference type="NCBI Taxonomy" id="611300"/>
    <lineage>
        <taxon>Bacteria</taxon>
        <taxon>Pseudomonadati</taxon>
        <taxon>Pseudomonadota</taxon>
        <taxon>Alphaproteobacteria</taxon>
        <taxon>Rhodospirillales</taxon>
        <taxon>Rhodospirillaceae</taxon>
        <taxon>Magnetospirillum</taxon>
    </lineage>
</organism>
<keyword evidence="5" id="KW-1185">Reference proteome</keyword>
<accession>A0ABS5IC03</accession>
<feature type="signal peptide" evidence="2">
    <location>
        <begin position="1"/>
        <end position="23"/>
    </location>
</feature>
<dbReference type="Pfam" id="PF13505">
    <property type="entry name" value="OMP_b-brl"/>
    <property type="match status" value="1"/>
</dbReference>
<reference evidence="4 5" key="1">
    <citation type="submission" date="2021-04" db="EMBL/GenBank/DDBJ databases">
        <title>Magnetospirillum sulfuroxidans sp. nov., a facultative chemolithoautotrophic sulfur-oxidizing alphaproteobacterium isolated from freshwater sediment and proposals for Paramagetospirillum gen. nov., and Magnetospirillaceae fam. nov.</title>
        <authorList>
            <person name="Koziaeva V."/>
            <person name="Geelhoed J.S."/>
            <person name="Sorokin D.Y."/>
            <person name="Grouzdev D.S."/>
        </authorList>
    </citation>
    <scope>NUCLEOTIDE SEQUENCE [LARGE SCALE GENOMIC DNA]</scope>
    <source>
        <strain evidence="4 5">J10</strain>
    </source>
</reference>
<comment type="caution">
    <text evidence="4">The sequence shown here is derived from an EMBL/GenBank/DDBJ whole genome shotgun (WGS) entry which is preliminary data.</text>
</comment>
<dbReference type="SUPFAM" id="SSF56925">
    <property type="entry name" value="OMPA-like"/>
    <property type="match status" value="1"/>
</dbReference>
<dbReference type="Gene3D" id="2.40.160.20">
    <property type="match status" value="1"/>
</dbReference>
<keyword evidence="1 2" id="KW-0732">Signal</keyword>
<evidence type="ECO:0000259" key="3">
    <source>
        <dbReference type="Pfam" id="PF13505"/>
    </source>
</evidence>
<name>A0ABS5IC03_9PROT</name>
<protein>
    <submittedName>
        <fullName evidence="4">Porin family protein</fullName>
    </submittedName>
</protein>
<evidence type="ECO:0000313" key="5">
    <source>
        <dbReference type="Proteomes" id="UP000680714"/>
    </source>
</evidence>
<sequence>MRILHSTAAALALTIAAPGASHAQWYVGVDGGANVLEDSNVSDQTGSTTSVGSKTGYVIQMQGGYDFGGPKAEFEIGYRNSGLANIAEINNVGGHSSSLSFMTNGIYEFMPKASWHPFIGAGIGMARISARWEENNSTAVKDSDWQFAYQAMAGISYDLTKNWAAKAQYRYFATLDPEFTTANGDYNLTAENHNHAFLLGLTYTFGSTTPKAVQATPAARTAMANAPSRVFAPQTKRAE</sequence>
<evidence type="ECO:0000256" key="1">
    <source>
        <dbReference type="ARBA" id="ARBA00022729"/>
    </source>
</evidence>